<gene>
    <name evidence="1" type="ORF">P5673_011779</name>
</gene>
<reference evidence="1" key="2">
    <citation type="journal article" date="2023" name="Science">
        <title>Genomic signatures of disease resistance in endangered staghorn corals.</title>
        <authorList>
            <person name="Vollmer S.V."/>
            <person name="Selwyn J.D."/>
            <person name="Despard B.A."/>
            <person name="Roesel C.L."/>
        </authorList>
    </citation>
    <scope>NUCLEOTIDE SEQUENCE</scope>
    <source>
        <strain evidence="1">K2</strain>
    </source>
</reference>
<organism evidence="1 2">
    <name type="scientific">Acropora cervicornis</name>
    <name type="common">Staghorn coral</name>
    <dbReference type="NCBI Taxonomy" id="6130"/>
    <lineage>
        <taxon>Eukaryota</taxon>
        <taxon>Metazoa</taxon>
        <taxon>Cnidaria</taxon>
        <taxon>Anthozoa</taxon>
        <taxon>Hexacorallia</taxon>
        <taxon>Scleractinia</taxon>
        <taxon>Astrocoeniina</taxon>
        <taxon>Acroporidae</taxon>
        <taxon>Acropora</taxon>
    </lineage>
</organism>
<reference evidence="1" key="1">
    <citation type="journal article" date="2023" name="G3 (Bethesda)">
        <title>Whole genome assembly and annotation of the endangered Caribbean coral Acropora cervicornis.</title>
        <authorList>
            <person name="Selwyn J.D."/>
            <person name="Vollmer S.V."/>
        </authorList>
    </citation>
    <scope>NUCLEOTIDE SEQUENCE</scope>
    <source>
        <strain evidence="1">K2</strain>
    </source>
</reference>
<dbReference type="AlphaFoldDB" id="A0AAD9QNF2"/>
<accession>A0AAD9QNF2</accession>
<protein>
    <submittedName>
        <fullName evidence="1">Uncharacterized protein</fullName>
    </submittedName>
</protein>
<dbReference type="Proteomes" id="UP001249851">
    <property type="component" value="Unassembled WGS sequence"/>
</dbReference>
<evidence type="ECO:0000313" key="1">
    <source>
        <dbReference type="EMBL" id="KAK2564354.1"/>
    </source>
</evidence>
<evidence type="ECO:0000313" key="2">
    <source>
        <dbReference type="Proteomes" id="UP001249851"/>
    </source>
</evidence>
<keyword evidence="2" id="KW-1185">Reference proteome</keyword>
<dbReference type="EMBL" id="JARQWQ010000022">
    <property type="protein sequence ID" value="KAK2564354.1"/>
    <property type="molecule type" value="Genomic_DNA"/>
</dbReference>
<name>A0AAD9QNF2_ACRCE</name>
<sequence length="64" mass="7278">MWIKSAQREAFPFDICNLSDGKPVGVKSRLKTLTPFLDESDILRVDGRIDRAAVCYDVKHPMII</sequence>
<proteinExistence type="predicted"/>
<comment type="caution">
    <text evidence="1">The sequence shown here is derived from an EMBL/GenBank/DDBJ whole genome shotgun (WGS) entry which is preliminary data.</text>
</comment>